<reference evidence="10" key="1">
    <citation type="journal article" date="2015" name="Genome Announc.">
        <title>Genome sequence of the AIDS-associated pathogen Penicillium marneffei (ATCC18224) and its near taxonomic relative Talaromyces stipitatus (ATCC10500).</title>
        <authorList>
            <person name="Nierman W.C."/>
            <person name="Fedorova-Abrams N.D."/>
            <person name="Andrianopoulos A."/>
        </authorList>
    </citation>
    <scope>NUCLEOTIDE SEQUENCE [LARGE SCALE GENOMIC DNA]</scope>
    <source>
        <strain evidence="10">ATCC 18224 / CBS 334.59 / QM 7333</strain>
    </source>
</reference>
<dbReference type="InterPro" id="IPR001138">
    <property type="entry name" value="Zn2Cys6_DnaBD"/>
</dbReference>
<evidence type="ECO:0000259" key="8">
    <source>
        <dbReference type="PROSITE" id="PS50048"/>
    </source>
</evidence>
<evidence type="ECO:0000256" key="4">
    <source>
        <dbReference type="ARBA" id="ARBA00023125"/>
    </source>
</evidence>
<keyword evidence="10" id="KW-1185">Reference proteome</keyword>
<dbReference type="SMART" id="SM00066">
    <property type="entry name" value="GAL4"/>
    <property type="match status" value="1"/>
</dbReference>
<dbReference type="InterPro" id="IPR007219">
    <property type="entry name" value="XnlR_reg_dom"/>
</dbReference>
<dbReference type="Pfam" id="PF00172">
    <property type="entry name" value="Zn_clus"/>
    <property type="match status" value="1"/>
</dbReference>
<evidence type="ECO:0000313" key="9">
    <source>
        <dbReference type="EMBL" id="EEA23322.1"/>
    </source>
</evidence>
<dbReference type="EMBL" id="DS995902">
    <property type="protein sequence ID" value="EEA23322.1"/>
    <property type="molecule type" value="Genomic_DNA"/>
</dbReference>
<evidence type="ECO:0000256" key="7">
    <source>
        <dbReference type="SAM" id="MobiDB-lite"/>
    </source>
</evidence>
<dbReference type="CDD" id="cd12148">
    <property type="entry name" value="fungal_TF_MHR"/>
    <property type="match status" value="1"/>
</dbReference>
<feature type="compositionally biased region" description="Basic and acidic residues" evidence="7">
    <location>
        <begin position="97"/>
        <end position="107"/>
    </location>
</feature>
<feature type="region of interest" description="Disordered" evidence="7">
    <location>
        <begin position="91"/>
        <end position="113"/>
    </location>
</feature>
<dbReference type="Gene3D" id="4.10.240.10">
    <property type="entry name" value="Zn(2)-C6 fungal-type DNA-binding domain"/>
    <property type="match status" value="1"/>
</dbReference>
<evidence type="ECO:0000256" key="5">
    <source>
        <dbReference type="ARBA" id="ARBA00023163"/>
    </source>
</evidence>
<comment type="subcellular location">
    <subcellularLocation>
        <location evidence="1">Nucleus</location>
    </subcellularLocation>
</comment>
<dbReference type="InterPro" id="IPR050613">
    <property type="entry name" value="Sec_Metabolite_Reg"/>
</dbReference>
<accession>B6QIX7</accession>
<keyword evidence="4" id="KW-0238">DNA-binding</keyword>
<dbReference type="OrthoDB" id="4934715at2759"/>
<keyword evidence="2" id="KW-0479">Metal-binding</keyword>
<dbReference type="PANTHER" id="PTHR31001:SF49">
    <property type="entry name" value="ZN(II)2CYS6 TRANSCRIPTION FACTOR (EUROFUNG)"/>
    <property type="match status" value="1"/>
</dbReference>
<proteinExistence type="predicted"/>
<keyword evidence="3" id="KW-0805">Transcription regulation</keyword>
<evidence type="ECO:0000256" key="3">
    <source>
        <dbReference type="ARBA" id="ARBA00023015"/>
    </source>
</evidence>
<dbReference type="VEuPathDB" id="FungiDB:PMAA_099120"/>
<dbReference type="SMART" id="SM00906">
    <property type="entry name" value="Fungal_trans"/>
    <property type="match status" value="1"/>
</dbReference>
<dbReference type="AlphaFoldDB" id="B6QIX7"/>
<dbReference type="GO" id="GO:0005634">
    <property type="term" value="C:nucleus"/>
    <property type="evidence" value="ECO:0007669"/>
    <property type="project" value="UniProtKB-SubCell"/>
</dbReference>
<evidence type="ECO:0000256" key="2">
    <source>
        <dbReference type="ARBA" id="ARBA00022723"/>
    </source>
</evidence>
<dbReference type="PANTHER" id="PTHR31001">
    <property type="entry name" value="UNCHARACTERIZED TRANSCRIPTIONAL REGULATORY PROTEIN"/>
    <property type="match status" value="1"/>
</dbReference>
<dbReference type="GO" id="GO:0000981">
    <property type="term" value="F:DNA-binding transcription factor activity, RNA polymerase II-specific"/>
    <property type="evidence" value="ECO:0007669"/>
    <property type="project" value="InterPro"/>
</dbReference>
<sequence>MGSSPPASSPLPPSSRRRDKPQLSCNLCRRRKLKCDRGLPCETCARRGLSLSCTYPASMPLQSGKRLIDPSSTALHKRIAQLEKLVVSMTNQTDATGAKENKNRPDSDFPEDSTQLHASFGRIGLENTETNYVENSHWTAVLDGIAELKDCFDDNPEAVEQANNNQKSSPSGPVLLLGNFRRLDQQQILASIPPKQEVDSLVSVFFNTSTLYLVCIHGPTFLEEYDRFWKCPEKASIMWVGLLFSILCMASAYSRSSTSLSVLPGAAEAAEHARKRIQIYRERVVQCLTLADYTKCGPYTIETMICYLSIEYAQVADNQTGLWLLLGTIIRLAVRMGYHREASTSSYLSPFQAEMRRRNWAALFMLDSAAADQYGLPRMVNEALVDARPPANLLDEDLGPDMKTLPRSRPEHETTLVGFLAIKNRLLSTRNIITDLTSYPNKPVSYKEILKLDKIIKEQFQNIPGPLKMRPMSKSLTDSSGVIANRIFLALVGYKSRCMLHQHYLLPARTDDRYRYSRKACIESALELLRIQESIREECQIGRRLSHEHWKFETSVKHVFYLACTILCVDLNYDLSEAPSRRRLGKETLLKIVKALQGCYNIWVESTDASRESQKAVAMLRFILEKAQRSGRLNQLSTNTARFDSDGIAIPTHMTDPSLFNHDSGSMSWENHDVDMSQFDLGQFDAMLNGMQENSQINLNNWDVDASAIMNQPLMNSPDWWTTFDPSVMNG</sequence>
<dbReference type="GO" id="GO:0003677">
    <property type="term" value="F:DNA binding"/>
    <property type="evidence" value="ECO:0007669"/>
    <property type="project" value="UniProtKB-KW"/>
</dbReference>
<dbReference type="InterPro" id="IPR036864">
    <property type="entry name" value="Zn2-C6_fun-type_DNA-bd_sf"/>
</dbReference>
<dbReference type="HOGENOM" id="CLU_007426_5_0_1"/>
<gene>
    <name evidence="9" type="ORF">PMAA_099120</name>
</gene>
<dbReference type="PROSITE" id="PS00463">
    <property type="entry name" value="ZN2_CY6_FUNGAL_1"/>
    <property type="match status" value="1"/>
</dbReference>
<dbReference type="CDD" id="cd00067">
    <property type="entry name" value="GAL4"/>
    <property type="match status" value="1"/>
</dbReference>
<dbReference type="GO" id="GO:0006351">
    <property type="term" value="P:DNA-templated transcription"/>
    <property type="evidence" value="ECO:0007669"/>
    <property type="project" value="InterPro"/>
</dbReference>
<dbReference type="PROSITE" id="PS50048">
    <property type="entry name" value="ZN2_CY6_FUNGAL_2"/>
    <property type="match status" value="1"/>
</dbReference>
<feature type="region of interest" description="Disordered" evidence="7">
    <location>
        <begin position="1"/>
        <end position="22"/>
    </location>
</feature>
<name>B6QIX7_TALMQ</name>
<protein>
    <submittedName>
        <fullName evidence="9">Fungal specific transcription factor, putative</fullName>
    </submittedName>
</protein>
<dbReference type="PhylomeDB" id="B6QIX7"/>
<dbReference type="GO" id="GO:0008270">
    <property type="term" value="F:zinc ion binding"/>
    <property type="evidence" value="ECO:0007669"/>
    <property type="project" value="InterPro"/>
</dbReference>
<dbReference type="Proteomes" id="UP000001294">
    <property type="component" value="Unassembled WGS sequence"/>
</dbReference>
<keyword evidence="5" id="KW-0804">Transcription</keyword>
<dbReference type="SUPFAM" id="SSF57701">
    <property type="entry name" value="Zn2/Cys6 DNA-binding domain"/>
    <property type="match status" value="1"/>
</dbReference>
<evidence type="ECO:0000313" key="10">
    <source>
        <dbReference type="Proteomes" id="UP000001294"/>
    </source>
</evidence>
<feature type="domain" description="Zn(2)-C6 fungal-type" evidence="8">
    <location>
        <begin position="24"/>
        <end position="55"/>
    </location>
</feature>
<organism evidence="9 10">
    <name type="scientific">Talaromyces marneffei (strain ATCC 18224 / CBS 334.59 / QM 7333)</name>
    <name type="common">Penicillium marneffei</name>
    <dbReference type="NCBI Taxonomy" id="441960"/>
    <lineage>
        <taxon>Eukaryota</taxon>
        <taxon>Fungi</taxon>
        <taxon>Dikarya</taxon>
        <taxon>Ascomycota</taxon>
        <taxon>Pezizomycotina</taxon>
        <taxon>Eurotiomycetes</taxon>
        <taxon>Eurotiomycetidae</taxon>
        <taxon>Eurotiales</taxon>
        <taxon>Trichocomaceae</taxon>
        <taxon>Talaromyces</taxon>
        <taxon>Talaromyces sect. Talaromyces</taxon>
    </lineage>
</organism>
<evidence type="ECO:0000256" key="1">
    <source>
        <dbReference type="ARBA" id="ARBA00004123"/>
    </source>
</evidence>
<keyword evidence="6" id="KW-0539">Nucleus</keyword>
<evidence type="ECO:0000256" key="6">
    <source>
        <dbReference type="ARBA" id="ARBA00023242"/>
    </source>
</evidence>
<dbReference type="Pfam" id="PF04082">
    <property type="entry name" value="Fungal_trans"/>
    <property type="match status" value="1"/>
</dbReference>